<evidence type="ECO:0000259" key="2">
    <source>
        <dbReference type="Pfam" id="PF12850"/>
    </source>
</evidence>
<feature type="domain" description="Calcineurin-like phosphoesterase" evidence="2">
    <location>
        <begin position="29"/>
        <end position="147"/>
    </location>
</feature>
<dbReference type="InterPro" id="IPR029052">
    <property type="entry name" value="Metallo-depent_PP-like"/>
</dbReference>
<evidence type="ECO:0000313" key="4">
    <source>
        <dbReference type="Proteomes" id="UP001300383"/>
    </source>
</evidence>
<dbReference type="Gene3D" id="3.60.21.10">
    <property type="match status" value="1"/>
</dbReference>
<keyword evidence="4" id="KW-1185">Reference proteome</keyword>
<dbReference type="InterPro" id="IPR024654">
    <property type="entry name" value="Calcineurin-like_PHP_lpxH"/>
</dbReference>
<comment type="similarity">
    <text evidence="1">Belongs to the metallophosphoesterase superfamily. YfcE family.</text>
</comment>
<name>A0AAP4EZJ9_9FIRM</name>
<proteinExistence type="inferred from homology"/>
<sequence>MRYYISDLHFYHGNLNTSMDHRGFSSVEDMHQYMISQWNSRVRKQDEVVVLGDFSIGKAQETEEILKQLNGRKYLIVGNHDRFLSDKSFDRSLFGWIEHYKELNDNKRKIILSHYPVFCYNGQNRVDQDGNPRAYMLYGHVHNTYDEVLVNDYIQDTRSRIRRSEHGAQRIPCNMINCFCMFSDYVPLTLDEWIVKDRERRVAMGSQMTPYVLDQRPNNWADDLARNTVE</sequence>
<dbReference type="Proteomes" id="UP001300383">
    <property type="component" value="Unassembled WGS sequence"/>
</dbReference>
<evidence type="ECO:0000256" key="1">
    <source>
        <dbReference type="ARBA" id="ARBA00008950"/>
    </source>
</evidence>
<dbReference type="EMBL" id="JASGBQ010000026">
    <property type="protein sequence ID" value="MDI9243146.1"/>
    <property type="molecule type" value="Genomic_DNA"/>
</dbReference>
<dbReference type="Pfam" id="PF12850">
    <property type="entry name" value="Metallophos_2"/>
    <property type="match status" value="1"/>
</dbReference>
<organism evidence="3 4">
    <name type="scientific">Fusibacillus kribbianus</name>
    <dbReference type="NCBI Taxonomy" id="3044208"/>
    <lineage>
        <taxon>Bacteria</taxon>
        <taxon>Bacillati</taxon>
        <taxon>Bacillota</taxon>
        <taxon>Clostridia</taxon>
        <taxon>Lachnospirales</taxon>
        <taxon>Lachnospiraceae</taxon>
        <taxon>Fusibacillus</taxon>
    </lineage>
</organism>
<gene>
    <name evidence="3" type="ORF">QJ036_11820</name>
</gene>
<dbReference type="RefSeq" id="WP_283231574.1">
    <property type="nucleotide sequence ID" value="NZ_JASGBQ010000026.1"/>
</dbReference>
<dbReference type="SUPFAM" id="SSF56300">
    <property type="entry name" value="Metallo-dependent phosphatases"/>
    <property type="match status" value="1"/>
</dbReference>
<protein>
    <submittedName>
        <fullName evidence="3">Metallophosphoesterase family protein</fullName>
    </submittedName>
</protein>
<accession>A0AAP4EZJ9</accession>
<dbReference type="AlphaFoldDB" id="A0AAP4EZJ9"/>
<reference evidence="3 4" key="1">
    <citation type="submission" date="2023-05" db="EMBL/GenBank/DDBJ databases">
        <title>[ruminococcus] sp. nov., isolated from a pig farm feces dump.</title>
        <authorList>
            <person name="Chang Y.-H."/>
        </authorList>
    </citation>
    <scope>NUCLEOTIDE SEQUENCE [LARGE SCALE GENOMIC DNA]</scope>
    <source>
        <strain evidence="3 4">YH-rum2234</strain>
    </source>
</reference>
<evidence type="ECO:0000313" key="3">
    <source>
        <dbReference type="EMBL" id="MDI9243146.1"/>
    </source>
</evidence>
<comment type="caution">
    <text evidence="3">The sequence shown here is derived from an EMBL/GenBank/DDBJ whole genome shotgun (WGS) entry which is preliminary data.</text>
</comment>